<proteinExistence type="predicted"/>
<sequence length="104" mass="11784">MTLDEKLQALHPEVNSNKLIIYKGMAADAIRNHLNINDANDVIEQKYESAMLQLIENKIQYDSTNGVKSYTMSKTSVTYKDNKGFKITEDIEDLLPATFVKMLG</sequence>
<gene>
    <name evidence="1" type="ORF">HF849_07300</name>
</gene>
<evidence type="ECO:0008006" key="3">
    <source>
        <dbReference type="Google" id="ProtNLM"/>
    </source>
</evidence>
<protein>
    <recommendedName>
        <fullName evidence="3">Phage gp6-like head-tail connector protein</fullName>
    </recommendedName>
</protein>
<name>A0A7X9SMF5_CLOBE</name>
<evidence type="ECO:0000313" key="2">
    <source>
        <dbReference type="Proteomes" id="UP000587880"/>
    </source>
</evidence>
<accession>A0A7X9SMF5</accession>
<evidence type="ECO:0000313" key="1">
    <source>
        <dbReference type="EMBL" id="NMF04569.1"/>
    </source>
</evidence>
<dbReference type="RefSeq" id="WP_168981563.1">
    <property type="nucleotide sequence ID" value="NZ_JABAGD010000010.1"/>
</dbReference>
<organism evidence="1 2">
    <name type="scientific">Clostridium beijerinckii</name>
    <name type="common">Clostridium MP</name>
    <dbReference type="NCBI Taxonomy" id="1520"/>
    <lineage>
        <taxon>Bacteria</taxon>
        <taxon>Bacillati</taxon>
        <taxon>Bacillota</taxon>
        <taxon>Clostridia</taxon>
        <taxon>Eubacteriales</taxon>
        <taxon>Clostridiaceae</taxon>
        <taxon>Clostridium</taxon>
    </lineage>
</organism>
<dbReference type="AlphaFoldDB" id="A0A7X9SMF5"/>
<dbReference type="Gene3D" id="1.10.246.150">
    <property type="match status" value="1"/>
</dbReference>
<dbReference type="Proteomes" id="UP000587880">
    <property type="component" value="Unassembled WGS sequence"/>
</dbReference>
<reference evidence="1 2" key="1">
    <citation type="submission" date="2020-04" db="EMBL/GenBank/DDBJ databases">
        <authorList>
            <person name="Hitch T.C.A."/>
            <person name="Wylensek D."/>
            <person name="Clavel T."/>
        </authorList>
    </citation>
    <scope>NUCLEOTIDE SEQUENCE [LARGE SCALE GENOMIC DNA]</scope>
    <source>
        <strain evidence="1 2">WB01_NA02</strain>
    </source>
</reference>
<dbReference type="InterPro" id="IPR053746">
    <property type="entry name" value="Viral_HT_Connector_Assembly"/>
</dbReference>
<comment type="caution">
    <text evidence="1">The sequence shown here is derived from an EMBL/GenBank/DDBJ whole genome shotgun (WGS) entry which is preliminary data.</text>
</comment>
<dbReference type="EMBL" id="JABAGD010000010">
    <property type="protein sequence ID" value="NMF04569.1"/>
    <property type="molecule type" value="Genomic_DNA"/>
</dbReference>